<keyword evidence="2" id="KW-1133">Transmembrane helix</keyword>
<feature type="region of interest" description="Disordered" evidence="1">
    <location>
        <begin position="94"/>
        <end position="131"/>
    </location>
</feature>
<comment type="caution">
    <text evidence="3">The sequence shown here is derived from an EMBL/GenBank/DDBJ whole genome shotgun (WGS) entry which is preliminary data.</text>
</comment>
<dbReference type="Proteomes" id="UP001232755">
    <property type="component" value="Unassembled WGS sequence"/>
</dbReference>
<feature type="region of interest" description="Disordered" evidence="1">
    <location>
        <begin position="145"/>
        <end position="167"/>
    </location>
</feature>
<keyword evidence="2" id="KW-0472">Membrane</keyword>
<sequence>MLVSLISSRVGSTLTDSLTDAGVPHSAAARFEEAKDAVAMGVGPVSEAVPAQLRAAVVEGSHSAFMNGVHTAVLVTGVLALVGAALAAFGLRGREDETDETDGGTENDENVPSPAAAAVRPSGGIPVSGHVIGGTSGLAGTCAATCSPPDRPTRTAPSASPSWCPAG</sequence>
<gene>
    <name evidence="3" type="ORF">QF034_007327</name>
</gene>
<keyword evidence="4" id="KW-1185">Reference proteome</keyword>
<evidence type="ECO:0000313" key="3">
    <source>
        <dbReference type="EMBL" id="MDQ0753096.1"/>
    </source>
</evidence>
<evidence type="ECO:0000313" key="4">
    <source>
        <dbReference type="Proteomes" id="UP001232755"/>
    </source>
</evidence>
<feature type="compositionally biased region" description="Acidic residues" evidence="1">
    <location>
        <begin position="96"/>
        <end position="109"/>
    </location>
</feature>
<accession>A0ABU0R0A2</accession>
<organism evidence="3 4">
    <name type="scientific">Streptomyces africanus</name>
    <dbReference type="NCBI Taxonomy" id="231024"/>
    <lineage>
        <taxon>Bacteria</taxon>
        <taxon>Bacillati</taxon>
        <taxon>Actinomycetota</taxon>
        <taxon>Actinomycetes</taxon>
        <taxon>Kitasatosporales</taxon>
        <taxon>Streptomycetaceae</taxon>
        <taxon>Streptomyces</taxon>
    </lineage>
</organism>
<evidence type="ECO:0000256" key="1">
    <source>
        <dbReference type="SAM" id="MobiDB-lite"/>
    </source>
</evidence>
<feature type="transmembrane region" description="Helical" evidence="2">
    <location>
        <begin position="69"/>
        <end position="91"/>
    </location>
</feature>
<name>A0ABU0R0A2_9ACTN</name>
<dbReference type="EMBL" id="JAUSYP010000001">
    <property type="protein sequence ID" value="MDQ0753096.1"/>
    <property type="molecule type" value="Genomic_DNA"/>
</dbReference>
<keyword evidence="2" id="KW-0812">Transmembrane</keyword>
<reference evidence="3 4" key="1">
    <citation type="submission" date="2023-07" db="EMBL/GenBank/DDBJ databases">
        <title>Comparative genomics of wheat-associated soil bacteria to identify genetic determinants of phenazine resistance.</title>
        <authorList>
            <person name="Mouncey N."/>
        </authorList>
    </citation>
    <scope>NUCLEOTIDE SEQUENCE [LARGE SCALE GENOMIC DNA]</scope>
    <source>
        <strain evidence="3 4">B3I12</strain>
    </source>
</reference>
<proteinExistence type="predicted"/>
<protein>
    <submittedName>
        <fullName evidence="3">Uncharacterized protein</fullName>
    </submittedName>
</protein>
<evidence type="ECO:0000256" key="2">
    <source>
        <dbReference type="SAM" id="Phobius"/>
    </source>
</evidence>